<dbReference type="GO" id="GO:0016705">
    <property type="term" value="F:oxidoreductase activity, acting on paired donors, with incorporation or reduction of molecular oxygen"/>
    <property type="evidence" value="ECO:0007669"/>
    <property type="project" value="InterPro"/>
</dbReference>
<dbReference type="SUPFAM" id="SSF48264">
    <property type="entry name" value="Cytochrome P450"/>
    <property type="match status" value="1"/>
</dbReference>
<dbReference type="Proteomes" id="UP000183015">
    <property type="component" value="Unassembled WGS sequence"/>
</dbReference>
<evidence type="ECO:0000256" key="4">
    <source>
        <dbReference type="SAM" id="MobiDB-lite"/>
    </source>
</evidence>
<keyword evidence="2" id="KW-0560">Oxidoreductase</keyword>
<dbReference type="InterPro" id="IPR017972">
    <property type="entry name" value="Cyt_P450_CS"/>
</dbReference>
<dbReference type="STRING" id="235985.SAMN05414137_12425"/>
<evidence type="ECO:0000313" key="6">
    <source>
        <dbReference type="Proteomes" id="UP000183015"/>
    </source>
</evidence>
<dbReference type="GO" id="GO:0005506">
    <property type="term" value="F:iron ion binding"/>
    <property type="evidence" value="ECO:0007669"/>
    <property type="project" value="InterPro"/>
</dbReference>
<protein>
    <submittedName>
        <fullName evidence="5">Cytochrome P450</fullName>
    </submittedName>
</protein>
<organism evidence="5 6">
    <name type="scientific">Streptacidiphilus jiangxiensis</name>
    <dbReference type="NCBI Taxonomy" id="235985"/>
    <lineage>
        <taxon>Bacteria</taxon>
        <taxon>Bacillati</taxon>
        <taxon>Actinomycetota</taxon>
        <taxon>Actinomycetes</taxon>
        <taxon>Kitasatosporales</taxon>
        <taxon>Streptomycetaceae</taxon>
        <taxon>Streptacidiphilus</taxon>
    </lineage>
</organism>
<gene>
    <name evidence="5" type="ORF">SAMN05414137_12425</name>
</gene>
<comment type="similarity">
    <text evidence="2">Belongs to the cytochrome P450 family.</text>
</comment>
<evidence type="ECO:0000256" key="2">
    <source>
        <dbReference type="RuleBase" id="RU000461"/>
    </source>
</evidence>
<dbReference type="eggNOG" id="COG2124">
    <property type="taxonomic scope" value="Bacteria"/>
</dbReference>
<dbReference type="InterPro" id="IPR036396">
    <property type="entry name" value="Cyt_P450_sf"/>
</dbReference>
<dbReference type="Gene3D" id="1.10.630.10">
    <property type="entry name" value="Cytochrome P450"/>
    <property type="match status" value="1"/>
</dbReference>
<name>A0A1H7XHD3_STRJI</name>
<dbReference type="OrthoDB" id="4746309at2"/>
<dbReference type="PANTHER" id="PTHR24301">
    <property type="entry name" value="THROMBOXANE-A SYNTHASE"/>
    <property type="match status" value="1"/>
</dbReference>
<keyword evidence="3" id="KW-0175">Coiled coil</keyword>
<keyword evidence="1 2" id="KW-0349">Heme</keyword>
<dbReference type="RefSeq" id="WP_042449855.1">
    <property type="nucleotide sequence ID" value="NZ_BBPN01000017.1"/>
</dbReference>
<feature type="region of interest" description="Disordered" evidence="4">
    <location>
        <begin position="1"/>
        <end position="20"/>
    </location>
</feature>
<dbReference type="PRINTS" id="PR00463">
    <property type="entry name" value="EP450I"/>
</dbReference>
<evidence type="ECO:0000256" key="3">
    <source>
        <dbReference type="SAM" id="Coils"/>
    </source>
</evidence>
<dbReference type="InterPro" id="IPR002401">
    <property type="entry name" value="Cyt_P450_E_grp-I"/>
</dbReference>
<keyword evidence="1 2" id="KW-0479">Metal-binding</keyword>
<feature type="coiled-coil region" evidence="3">
    <location>
        <begin position="204"/>
        <end position="248"/>
    </location>
</feature>
<proteinExistence type="inferred from homology"/>
<keyword evidence="6" id="KW-1185">Reference proteome</keyword>
<evidence type="ECO:0000256" key="1">
    <source>
        <dbReference type="PIRSR" id="PIRSR602401-1"/>
    </source>
</evidence>
<dbReference type="PROSITE" id="PS00086">
    <property type="entry name" value="CYTOCHROME_P450"/>
    <property type="match status" value="1"/>
</dbReference>
<accession>A0A1H7XHD3</accession>
<evidence type="ECO:0000313" key="5">
    <source>
        <dbReference type="EMBL" id="SEM33216.1"/>
    </source>
</evidence>
<dbReference type="Pfam" id="PF00067">
    <property type="entry name" value="p450"/>
    <property type="match status" value="1"/>
</dbReference>
<feature type="compositionally biased region" description="Polar residues" evidence="4">
    <location>
        <begin position="1"/>
        <end position="10"/>
    </location>
</feature>
<feature type="region of interest" description="Disordered" evidence="4">
    <location>
        <begin position="453"/>
        <end position="475"/>
    </location>
</feature>
<comment type="cofactor">
    <cofactor evidence="1">
        <name>heme</name>
        <dbReference type="ChEBI" id="CHEBI:30413"/>
    </cofactor>
</comment>
<dbReference type="PANTHER" id="PTHR24301:SF2">
    <property type="entry name" value="THROMBOXANE-A SYNTHASE"/>
    <property type="match status" value="1"/>
</dbReference>
<keyword evidence="2" id="KW-0503">Monooxygenase</keyword>
<sequence>MTSTLASAKGNTPEPAGPRGLPLLGNLPALARDPLGFFCHLRDTYGDWVPWAMGPKPCLFVSRPEDVNELLGGVETTFSPSELGWAFRHVLGDGVVTSTGDDWRRKRALVQPSVRPRQVRSYATTMVECADAAASRWQDGQRVDVQQEMTALTQRVAVRTLFGVETAGREETIARAMAVAQQEIGAELRGATIFLPPWVPTPGRRRLRSAVAELDAEIARIIAEHHAAEAAGEERDDLLSRLLAARDEAGAPLSDRELRDESITLYIGGHETTSTTLTWAWHLLAGSPEARARLDAELTEVLDGGRLPGFDDYARLPFTQAIVKESLRLYPPIWLITAVARAGATLGGRPVPEGTTVWSSQWSVHRDPRLFPEPDVFRPERWDPDAPTPVPDHAWFPFGGGPRTCLGTRFALVEAALVLATLAQRWRVETDPGEVKPFTGLTLQPARPIGATLRALPQPRRAPETPETSRAPEQA</sequence>
<dbReference type="GO" id="GO:0004497">
    <property type="term" value="F:monooxygenase activity"/>
    <property type="evidence" value="ECO:0007669"/>
    <property type="project" value="UniProtKB-KW"/>
</dbReference>
<dbReference type="PRINTS" id="PR00385">
    <property type="entry name" value="P450"/>
</dbReference>
<dbReference type="InterPro" id="IPR001128">
    <property type="entry name" value="Cyt_P450"/>
</dbReference>
<dbReference type="EMBL" id="FOAZ01000024">
    <property type="protein sequence ID" value="SEM33216.1"/>
    <property type="molecule type" value="Genomic_DNA"/>
</dbReference>
<dbReference type="AlphaFoldDB" id="A0A1H7XHD3"/>
<keyword evidence="1 2" id="KW-0408">Iron</keyword>
<feature type="binding site" description="axial binding residue" evidence="1">
    <location>
        <position position="405"/>
    </location>
    <ligand>
        <name>heme</name>
        <dbReference type="ChEBI" id="CHEBI:30413"/>
    </ligand>
    <ligandPart>
        <name>Fe</name>
        <dbReference type="ChEBI" id="CHEBI:18248"/>
    </ligandPart>
</feature>
<dbReference type="GO" id="GO:0020037">
    <property type="term" value="F:heme binding"/>
    <property type="evidence" value="ECO:0007669"/>
    <property type="project" value="InterPro"/>
</dbReference>
<reference evidence="6" key="1">
    <citation type="submission" date="2016-10" db="EMBL/GenBank/DDBJ databases">
        <authorList>
            <person name="Varghese N."/>
        </authorList>
    </citation>
    <scope>NUCLEOTIDE SEQUENCE [LARGE SCALE GENOMIC DNA]</scope>
    <source>
        <strain evidence="6">DSM 45096 / BCRC 16803 / CGMCC 4.1857 / CIP 109030 / JCM 12277 / KCTC 19219 / NBRC 100920 / 33214</strain>
    </source>
</reference>